<evidence type="ECO:0000256" key="1">
    <source>
        <dbReference type="ARBA" id="ARBA00004651"/>
    </source>
</evidence>
<evidence type="ECO:0000256" key="6">
    <source>
        <dbReference type="ARBA" id="ARBA00023136"/>
    </source>
</evidence>
<dbReference type="PANTHER" id="PTHR43163:SF3">
    <property type="entry name" value="PEPTIDE ABC TRANSPORTER PERMEASE PROTEIN"/>
    <property type="match status" value="1"/>
</dbReference>
<name>A0A1H2LBJ2_9ACTN</name>
<dbReference type="InterPro" id="IPR000515">
    <property type="entry name" value="MetI-like"/>
</dbReference>
<evidence type="ECO:0000256" key="7">
    <source>
        <dbReference type="RuleBase" id="RU363032"/>
    </source>
</evidence>
<evidence type="ECO:0000256" key="5">
    <source>
        <dbReference type="ARBA" id="ARBA00022989"/>
    </source>
</evidence>
<feature type="transmembrane region" description="Helical" evidence="7">
    <location>
        <begin position="282"/>
        <end position="308"/>
    </location>
</feature>
<dbReference type="InterPro" id="IPR045621">
    <property type="entry name" value="BPD_transp_1_N"/>
</dbReference>
<evidence type="ECO:0000256" key="3">
    <source>
        <dbReference type="ARBA" id="ARBA00022475"/>
    </source>
</evidence>
<dbReference type="PROSITE" id="PS50928">
    <property type="entry name" value="ABC_TM1"/>
    <property type="match status" value="1"/>
</dbReference>
<evidence type="ECO:0000256" key="2">
    <source>
        <dbReference type="ARBA" id="ARBA00022448"/>
    </source>
</evidence>
<keyword evidence="6 7" id="KW-0472">Membrane</keyword>
<evidence type="ECO:0000313" key="9">
    <source>
        <dbReference type="EMBL" id="SDU78095.1"/>
    </source>
</evidence>
<dbReference type="GO" id="GO:0055085">
    <property type="term" value="P:transmembrane transport"/>
    <property type="evidence" value="ECO:0007669"/>
    <property type="project" value="InterPro"/>
</dbReference>
<dbReference type="RefSeq" id="WP_046771527.1">
    <property type="nucleotide sequence ID" value="NZ_LBMC01000044.1"/>
</dbReference>
<dbReference type="OrthoDB" id="9778910at2"/>
<dbReference type="AlphaFoldDB" id="A0A1H2LBJ2"/>
<feature type="transmembrane region" description="Helical" evidence="7">
    <location>
        <begin position="101"/>
        <end position="122"/>
    </location>
</feature>
<keyword evidence="2 7" id="KW-0813">Transport</keyword>
<comment type="similarity">
    <text evidence="7">Belongs to the binding-protein-dependent transport system permease family.</text>
</comment>
<feature type="domain" description="ABC transmembrane type-1" evidence="8">
    <location>
        <begin position="95"/>
        <end position="301"/>
    </location>
</feature>
<evidence type="ECO:0000256" key="4">
    <source>
        <dbReference type="ARBA" id="ARBA00022692"/>
    </source>
</evidence>
<keyword evidence="10" id="KW-1185">Reference proteome</keyword>
<reference evidence="10" key="1">
    <citation type="submission" date="2016-10" db="EMBL/GenBank/DDBJ databases">
        <authorList>
            <person name="Varghese N."/>
            <person name="Submissions S."/>
        </authorList>
    </citation>
    <scope>NUCLEOTIDE SEQUENCE [LARGE SCALE GENOMIC DNA]</scope>
    <source>
        <strain evidence="10">DSM 45079</strain>
    </source>
</reference>
<dbReference type="GO" id="GO:0005886">
    <property type="term" value="C:plasma membrane"/>
    <property type="evidence" value="ECO:0007669"/>
    <property type="project" value="UniProtKB-SubCell"/>
</dbReference>
<dbReference type="Pfam" id="PF00528">
    <property type="entry name" value="BPD_transp_1"/>
    <property type="match status" value="1"/>
</dbReference>
<gene>
    <name evidence="9" type="ORF">SAMN04488563_5706</name>
</gene>
<dbReference type="Proteomes" id="UP000182977">
    <property type="component" value="Chromosome I"/>
</dbReference>
<sequence length="315" mass="33326">MYAYLVRRLAQFAVVLVLGSIAVWAFVFALPGDPATVLAGPDASEAEQAAIRDRLGLDRSIVAQYGIWLGHALTGDLGTSFYSADSVTATLADYVPATAQLAVLAMVLTLLIAVPVGTVVALRPGSAVGRILSGYLTVGLAVPAFWLGLLLIIVFAVHLQLLPAAGDYVPFWQDPAEALRVTILPAAAIAVHASSVTARFLASSLGEVMGRDFIRTARAKGVPERDVVRRHALRNAALPTVTVVGIQLGGFLGGTVVIEAVFNYPGLGRLLYTSIGDRDYAVVQGGVLFVVATFLCLNLLVDLLYAYLDPRIRLS</sequence>
<keyword evidence="3" id="KW-1003">Cell membrane</keyword>
<evidence type="ECO:0000313" key="10">
    <source>
        <dbReference type="Proteomes" id="UP000182977"/>
    </source>
</evidence>
<dbReference type="Gene3D" id="1.10.3720.10">
    <property type="entry name" value="MetI-like"/>
    <property type="match status" value="1"/>
</dbReference>
<comment type="subcellular location">
    <subcellularLocation>
        <location evidence="1 7">Cell membrane</location>
        <topology evidence="1 7">Multi-pass membrane protein</topology>
    </subcellularLocation>
</comment>
<dbReference type="CDD" id="cd06261">
    <property type="entry name" value="TM_PBP2"/>
    <property type="match status" value="1"/>
</dbReference>
<dbReference type="InterPro" id="IPR035906">
    <property type="entry name" value="MetI-like_sf"/>
</dbReference>
<evidence type="ECO:0000259" key="8">
    <source>
        <dbReference type="PROSITE" id="PS50928"/>
    </source>
</evidence>
<dbReference type="PANTHER" id="PTHR43163">
    <property type="entry name" value="DIPEPTIDE TRANSPORT SYSTEM PERMEASE PROTEIN DPPB-RELATED"/>
    <property type="match status" value="1"/>
</dbReference>
<proteinExistence type="inferred from homology"/>
<dbReference type="STRING" id="419479.SAMN04488563_5706"/>
<feature type="transmembrane region" description="Helical" evidence="7">
    <location>
        <begin position="12"/>
        <end position="30"/>
    </location>
</feature>
<protein>
    <submittedName>
        <fullName evidence="9">Peptide/nickel transport system permease protein</fullName>
    </submittedName>
</protein>
<feature type="transmembrane region" description="Helical" evidence="7">
    <location>
        <begin position="178"/>
        <end position="202"/>
    </location>
</feature>
<feature type="transmembrane region" description="Helical" evidence="7">
    <location>
        <begin position="134"/>
        <end position="158"/>
    </location>
</feature>
<accession>A0A1H2LBJ2</accession>
<dbReference type="SUPFAM" id="SSF161098">
    <property type="entry name" value="MetI-like"/>
    <property type="match status" value="1"/>
</dbReference>
<organism evidence="9 10">
    <name type="scientific">Jiangella alkaliphila</name>
    <dbReference type="NCBI Taxonomy" id="419479"/>
    <lineage>
        <taxon>Bacteria</taxon>
        <taxon>Bacillati</taxon>
        <taxon>Actinomycetota</taxon>
        <taxon>Actinomycetes</taxon>
        <taxon>Jiangellales</taxon>
        <taxon>Jiangellaceae</taxon>
        <taxon>Jiangella</taxon>
    </lineage>
</organism>
<feature type="transmembrane region" description="Helical" evidence="7">
    <location>
        <begin position="236"/>
        <end position="262"/>
    </location>
</feature>
<dbReference type="EMBL" id="LT629791">
    <property type="protein sequence ID" value="SDU78095.1"/>
    <property type="molecule type" value="Genomic_DNA"/>
</dbReference>
<keyword evidence="5 7" id="KW-1133">Transmembrane helix</keyword>
<keyword evidence="4 7" id="KW-0812">Transmembrane</keyword>
<dbReference type="Pfam" id="PF19300">
    <property type="entry name" value="BPD_transp_1_N"/>
    <property type="match status" value="1"/>
</dbReference>